<dbReference type="EMBL" id="LCYG01000092">
    <property type="protein sequence ID" value="KLK90178.1"/>
    <property type="molecule type" value="Genomic_DNA"/>
</dbReference>
<dbReference type="InterPro" id="IPR019734">
    <property type="entry name" value="TPR_rpt"/>
</dbReference>
<protein>
    <submittedName>
        <fullName evidence="2">Uncharacterized protein</fullName>
    </submittedName>
</protein>
<comment type="caution">
    <text evidence="2">The sequence shown here is derived from an EMBL/GenBank/DDBJ whole genome shotgun (WGS) entry which is preliminary data.</text>
</comment>
<dbReference type="PROSITE" id="PS50005">
    <property type="entry name" value="TPR"/>
    <property type="match status" value="1"/>
</dbReference>
<gene>
    <name evidence="2" type="ORF">AA309_27090</name>
</gene>
<accession>A0A0H1R4V6</accession>
<feature type="repeat" description="TPR" evidence="1">
    <location>
        <begin position="39"/>
        <end position="72"/>
    </location>
</feature>
<dbReference type="Proteomes" id="UP000035489">
    <property type="component" value="Unassembled WGS sequence"/>
</dbReference>
<dbReference type="RefSeq" id="WP_047192142.1">
    <property type="nucleotide sequence ID" value="NZ_LCYG01000092.1"/>
</dbReference>
<keyword evidence="1" id="KW-0802">TPR repeat</keyword>
<organism evidence="2 3">
    <name type="scientific">Microvirga vignae</name>
    <dbReference type="NCBI Taxonomy" id="1225564"/>
    <lineage>
        <taxon>Bacteria</taxon>
        <taxon>Pseudomonadati</taxon>
        <taxon>Pseudomonadota</taxon>
        <taxon>Alphaproteobacteria</taxon>
        <taxon>Hyphomicrobiales</taxon>
        <taxon>Methylobacteriaceae</taxon>
        <taxon>Microvirga</taxon>
    </lineage>
</organism>
<evidence type="ECO:0000313" key="3">
    <source>
        <dbReference type="Proteomes" id="UP000035489"/>
    </source>
</evidence>
<dbReference type="AlphaFoldDB" id="A0A0H1R4V6"/>
<proteinExistence type="predicted"/>
<dbReference type="InterPro" id="IPR011990">
    <property type="entry name" value="TPR-like_helical_dom_sf"/>
</dbReference>
<evidence type="ECO:0000313" key="2">
    <source>
        <dbReference type="EMBL" id="KLK90178.1"/>
    </source>
</evidence>
<evidence type="ECO:0000256" key="1">
    <source>
        <dbReference type="PROSITE-ProRule" id="PRU00339"/>
    </source>
</evidence>
<dbReference type="Gene3D" id="1.25.40.10">
    <property type="entry name" value="Tetratricopeptide repeat domain"/>
    <property type="match status" value="1"/>
</dbReference>
<name>A0A0H1R4V6_9HYPH</name>
<dbReference type="SUPFAM" id="SSF48452">
    <property type="entry name" value="TPR-like"/>
    <property type="match status" value="1"/>
</dbReference>
<sequence>MSNDQNSLGRQKMPLSGFIAYWSLVLSLLKLRNTPPHTVRFHLIRGRILLSLGLYEQAVSDFRSALRLNWRHDEAAFWLNEAKRAIPHVGETGSLT</sequence>
<dbReference type="OrthoDB" id="8019798at2"/>
<dbReference type="PATRIC" id="fig|1225564.3.peg.7047"/>
<reference evidence="2 3" key="1">
    <citation type="submission" date="2015-05" db="EMBL/GenBank/DDBJ databases">
        <title>Draft genome sequence of Microvirga vignae strain BR3299, a novel nitrogen fixing bacteria isolated from Brazil semi-aired region.</title>
        <authorList>
            <person name="Zilli J.E."/>
            <person name="Passos S.R."/>
            <person name="Leite J."/>
            <person name="Baldani J.I."/>
            <person name="Xavier G.R."/>
            <person name="Rumjaneck N.G."/>
            <person name="Simoes-Araujo J.L."/>
        </authorList>
    </citation>
    <scope>NUCLEOTIDE SEQUENCE [LARGE SCALE GENOMIC DNA]</scope>
    <source>
        <strain evidence="2 3">BR3299</strain>
    </source>
</reference>
<keyword evidence="3" id="KW-1185">Reference proteome</keyword>